<gene>
    <name evidence="1" type="ORF">Q5H93_02690</name>
</gene>
<organism evidence="1 2">
    <name type="scientific">Hymenobacter aranciens</name>
    <dbReference type="NCBI Taxonomy" id="3063996"/>
    <lineage>
        <taxon>Bacteria</taxon>
        <taxon>Pseudomonadati</taxon>
        <taxon>Bacteroidota</taxon>
        <taxon>Cytophagia</taxon>
        <taxon>Cytophagales</taxon>
        <taxon>Hymenobacteraceae</taxon>
        <taxon>Hymenobacter</taxon>
    </lineage>
</organism>
<keyword evidence="2" id="KW-1185">Reference proteome</keyword>
<evidence type="ECO:0000313" key="1">
    <source>
        <dbReference type="EMBL" id="MDO7873625.1"/>
    </source>
</evidence>
<dbReference type="EMBL" id="JAUQSY010000002">
    <property type="protein sequence ID" value="MDO7873625.1"/>
    <property type="molecule type" value="Genomic_DNA"/>
</dbReference>
<protein>
    <submittedName>
        <fullName evidence="1">Uncharacterized protein</fullName>
    </submittedName>
</protein>
<reference evidence="1" key="1">
    <citation type="submission" date="2023-07" db="EMBL/GenBank/DDBJ databases">
        <authorList>
            <person name="Kim M.K."/>
        </authorList>
    </citation>
    <scope>NUCLEOTIDE SEQUENCE</scope>
    <source>
        <strain evidence="1">ASUV-10-1</strain>
    </source>
</reference>
<evidence type="ECO:0000313" key="2">
    <source>
        <dbReference type="Proteomes" id="UP001176429"/>
    </source>
</evidence>
<comment type="caution">
    <text evidence="1">The sequence shown here is derived from an EMBL/GenBank/DDBJ whole genome shotgun (WGS) entry which is preliminary data.</text>
</comment>
<dbReference type="Proteomes" id="UP001176429">
    <property type="component" value="Unassembled WGS sequence"/>
</dbReference>
<proteinExistence type="predicted"/>
<accession>A0ABT9B750</accession>
<name>A0ABT9B750_9BACT</name>
<dbReference type="RefSeq" id="WP_305004941.1">
    <property type="nucleotide sequence ID" value="NZ_JAUQSY010000002.1"/>
</dbReference>
<sequence length="119" mass="13429">MTLTFPFQVAAAKAATDSPRQFAILAPVGELDGYAKLFEDFGYGGGVTSWQEHLETIIEDERPDLLNHLEFDSVGETLLLYADSPAAVREFMACVLPYFGDFEKFRKYLNQTDPSDYFE</sequence>